<evidence type="ECO:0000313" key="1">
    <source>
        <dbReference type="EMBL" id="EGW03140.1"/>
    </source>
</evidence>
<gene>
    <name evidence="1" type="ORF">I79_013853</name>
</gene>
<dbReference type="InParanoid" id="G3HSL9"/>
<dbReference type="AlphaFoldDB" id="G3HSL9"/>
<proteinExistence type="predicted"/>
<sequence length="108" mass="11720">MYKRPCTAKQVNKHVHKAYTKLSSSGNRTLTLLAGLTALYPQKVPSAGLPPKASRRQGCWLGLTKMGEEEGWQGEKRGAGAGSTPPWGFLLHFRLFLVGCGSETAHLP</sequence>
<protein>
    <submittedName>
        <fullName evidence="1">Uncharacterized protein</fullName>
    </submittedName>
</protein>
<dbReference type="EMBL" id="JH000665">
    <property type="protein sequence ID" value="EGW03140.1"/>
    <property type="molecule type" value="Genomic_DNA"/>
</dbReference>
<reference evidence="2" key="1">
    <citation type="journal article" date="2011" name="Nat. Biotechnol.">
        <title>The genomic sequence of the Chinese hamster ovary (CHO)-K1 cell line.</title>
        <authorList>
            <person name="Xu X."/>
            <person name="Nagarajan H."/>
            <person name="Lewis N.E."/>
            <person name="Pan S."/>
            <person name="Cai Z."/>
            <person name="Liu X."/>
            <person name="Chen W."/>
            <person name="Xie M."/>
            <person name="Wang W."/>
            <person name="Hammond S."/>
            <person name="Andersen M.R."/>
            <person name="Neff N."/>
            <person name="Passarelli B."/>
            <person name="Koh W."/>
            <person name="Fan H.C."/>
            <person name="Wang J."/>
            <person name="Gui Y."/>
            <person name="Lee K.H."/>
            <person name="Betenbaugh M.J."/>
            <person name="Quake S.R."/>
            <person name="Famili I."/>
            <person name="Palsson B.O."/>
            <person name="Wang J."/>
        </authorList>
    </citation>
    <scope>NUCLEOTIDE SEQUENCE [LARGE SCALE GENOMIC DNA]</scope>
    <source>
        <strain evidence="2">CHO K1 cell line</strain>
    </source>
</reference>
<name>G3HSL9_CRIGR</name>
<organism evidence="1 2">
    <name type="scientific">Cricetulus griseus</name>
    <name type="common">Chinese hamster</name>
    <name type="synonym">Cricetulus barabensis griseus</name>
    <dbReference type="NCBI Taxonomy" id="10029"/>
    <lineage>
        <taxon>Eukaryota</taxon>
        <taxon>Metazoa</taxon>
        <taxon>Chordata</taxon>
        <taxon>Craniata</taxon>
        <taxon>Vertebrata</taxon>
        <taxon>Euteleostomi</taxon>
        <taxon>Mammalia</taxon>
        <taxon>Eutheria</taxon>
        <taxon>Euarchontoglires</taxon>
        <taxon>Glires</taxon>
        <taxon>Rodentia</taxon>
        <taxon>Myomorpha</taxon>
        <taxon>Muroidea</taxon>
        <taxon>Cricetidae</taxon>
        <taxon>Cricetinae</taxon>
        <taxon>Cricetulus</taxon>
    </lineage>
</organism>
<evidence type="ECO:0000313" key="2">
    <source>
        <dbReference type="Proteomes" id="UP000001075"/>
    </source>
</evidence>
<dbReference type="Proteomes" id="UP000001075">
    <property type="component" value="Unassembled WGS sequence"/>
</dbReference>
<accession>G3HSL9</accession>